<reference evidence="3" key="3">
    <citation type="submission" date="2022-01" db="EMBL/GenBank/DDBJ databases">
        <authorList>
            <person name="Rubenstein D.R."/>
        </authorList>
    </citation>
    <scope>NUCLEOTIDE SEQUENCE</scope>
    <source>
        <strain evidence="3">SS15</strain>
        <tissue evidence="3">Liver</tissue>
    </source>
</reference>
<keyword evidence="4" id="KW-1185">Reference proteome</keyword>
<proteinExistence type="predicted"/>
<reference evidence="3 4" key="2">
    <citation type="journal article" date="2021" name="J. Hered.">
        <title>Feather Gene Expression Elucidates the Developmental Basis of Plumage Iridescence in African Starlings.</title>
        <authorList>
            <person name="Rubenstein D.R."/>
            <person name="Corvelo A."/>
            <person name="MacManes M.D."/>
            <person name="Maia R."/>
            <person name="Narzisi G."/>
            <person name="Rousaki A."/>
            <person name="Vandenabeele P."/>
            <person name="Shawkey M.D."/>
            <person name="Solomon J."/>
        </authorList>
    </citation>
    <scope>NUCLEOTIDE SEQUENCE [LARGE SCALE GENOMIC DNA]</scope>
    <source>
        <strain evidence="3">SS15</strain>
    </source>
</reference>
<accession>A0A835TSV4</accession>
<feature type="compositionally biased region" description="Basic and acidic residues" evidence="1">
    <location>
        <begin position="40"/>
        <end position="57"/>
    </location>
</feature>
<evidence type="ECO:0000313" key="3">
    <source>
        <dbReference type="EMBL" id="KAI1233737.1"/>
    </source>
</evidence>
<sequence>MLKGERGKRSRNLIQPEPTGRWLHLRLTFSWAAPHGSSVSREDGSGQRHTAIEEKLVTSKGRHKS</sequence>
<dbReference type="AlphaFoldDB" id="A0A835TSV4"/>
<gene>
    <name evidence="3" type="ORF">IHE44_0004180</name>
    <name evidence="2" type="ORF">IHE44_002017</name>
</gene>
<dbReference type="Proteomes" id="UP000618051">
    <property type="component" value="Unassembled WGS sequence"/>
</dbReference>
<comment type="caution">
    <text evidence="2">The sequence shown here is derived from an EMBL/GenBank/DDBJ whole genome shotgun (WGS) entry which is preliminary data.</text>
</comment>
<evidence type="ECO:0000256" key="1">
    <source>
        <dbReference type="SAM" id="MobiDB-lite"/>
    </source>
</evidence>
<reference evidence="2" key="1">
    <citation type="submission" date="2020-10" db="EMBL/GenBank/DDBJ databases">
        <title>Feather gene expression reveals the developmental basis of iridescence in African starlings.</title>
        <authorList>
            <person name="Rubenstein D.R."/>
        </authorList>
    </citation>
    <scope>NUCLEOTIDE SEQUENCE</scope>
    <source>
        <strain evidence="2">SS15</strain>
        <tissue evidence="2">Liver</tissue>
    </source>
</reference>
<dbReference type="EMBL" id="JADDUC010000126">
    <property type="protein sequence ID" value="KAG0117827.1"/>
    <property type="molecule type" value="Genomic_DNA"/>
</dbReference>
<protein>
    <submittedName>
        <fullName evidence="2">Uncharacterized protein</fullName>
    </submittedName>
</protein>
<organism evidence="2">
    <name type="scientific">Lamprotornis superbus</name>
    <dbReference type="NCBI Taxonomy" id="245042"/>
    <lineage>
        <taxon>Eukaryota</taxon>
        <taxon>Metazoa</taxon>
        <taxon>Chordata</taxon>
        <taxon>Craniata</taxon>
        <taxon>Vertebrata</taxon>
        <taxon>Euteleostomi</taxon>
        <taxon>Archelosauria</taxon>
        <taxon>Archosauria</taxon>
        <taxon>Dinosauria</taxon>
        <taxon>Saurischia</taxon>
        <taxon>Theropoda</taxon>
        <taxon>Coelurosauria</taxon>
        <taxon>Aves</taxon>
        <taxon>Neognathae</taxon>
        <taxon>Neoaves</taxon>
        <taxon>Telluraves</taxon>
        <taxon>Australaves</taxon>
        <taxon>Passeriformes</taxon>
        <taxon>Sturnidae</taxon>
        <taxon>Lamprotornis</taxon>
    </lineage>
</organism>
<evidence type="ECO:0000313" key="2">
    <source>
        <dbReference type="EMBL" id="KAG0117827.1"/>
    </source>
</evidence>
<feature type="region of interest" description="Disordered" evidence="1">
    <location>
        <begin position="35"/>
        <end position="65"/>
    </location>
</feature>
<name>A0A835TSV4_9PASS</name>
<dbReference type="EMBL" id="JADDUC020000017">
    <property type="protein sequence ID" value="KAI1233737.1"/>
    <property type="molecule type" value="Genomic_DNA"/>
</dbReference>
<evidence type="ECO:0000313" key="4">
    <source>
        <dbReference type="Proteomes" id="UP000618051"/>
    </source>
</evidence>